<feature type="binding site" evidence="10">
    <location>
        <begin position="270"/>
        <end position="272"/>
    </location>
    <ligand>
        <name>substrate</name>
    </ligand>
</feature>
<dbReference type="Gene3D" id="3.20.20.540">
    <property type="entry name" value="Radical SAM ThiC family, central domain"/>
    <property type="match status" value="1"/>
</dbReference>
<dbReference type="Proteomes" id="UP000316921">
    <property type="component" value="Chromosome"/>
</dbReference>
<accession>A0A518BKZ1</accession>
<gene>
    <name evidence="10 12" type="primary">thiC</name>
    <name evidence="12" type="ORF">Pla133_27270</name>
</gene>
<dbReference type="KEGG" id="pbap:Pla133_27270"/>
<comment type="function">
    <text evidence="1 10">Catalyzes the synthesis of the hydroxymethylpyrimidine phosphate (HMP-P) moiety of thiamine from aminoimidazole ribotide (AIR) in a radical S-adenosyl-L-methionine (SAM)-dependent reaction.</text>
</comment>
<keyword evidence="6 10" id="KW-0784">Thiamine biosynthesis</keyword>
<dbReference type="SFLD" id="SFLDF00407">
    <property type="entry name" value="phosphomethylpyrimidine_syntha"/>
    <property type="match status" value="1"/>
</dbReference>
<evidence type="ECO:0000256" key="2">
    <source>
        <dbReference type="ARBA" id="ARBA00022485"/>
    </source>
</evidence>
<keyword evidence="5 10" id="KW-0862">Zinc</keyword>
<dbReference type="NCBIfam" id="NF009895">
    <property type="entry name" value="PRK13352.1"/>
    <property type="match status" value="1"/>
</dbReference>
<dbReference type="InterPro" id="IPR002817">
    <property type="entry name" value="ThiC/BzaA/B"/>
</dbReference>
<dbReference type="InterPro" id="IPR038521">
    <property type="entry name" value="ThiC/Bza_core_dom"/>
</dbReference>
<evidence type="ECO:0000256" key="10">
    <source>
        <dbReference type="HAMAP-Rule" id="MF_00089"/>
    </source>
</evidence>
<comment type="similarity">
    <text evidence="10">Belongs to the ThiC family.</text>
</comment>
<comment type="cofactor">
    <cofactor evidence="10">
        <name>[4Fe-4S] cluster</name>
        <dbReference type="ChEBI" id="CHEBI:49883"/>
    </cofactor>
    <text evidence="10">Binds 1 [4Fe-4S] cluster per subunit. The cluster is coordinated with 3 cysteines and an exchangeable S-adenosyl-L-methionine.</text>
</comment>
<dbReference type="Pfam" id="PF01964">
    <property type="entry name" value="ThiC_Rad_SAM"/>
    <property type="match status" value="1"/>
</dbReference>
<comment type="pathway">
    <text evidence="10">Cofactor biosynthesis; thiamine diphosphate biosynthesis.</text>
</comment>
<feature type="binding site" evidence="10">
    <location>
        <position position="354"/>
    </location>
    <ligand>
        <name>Zn(2+)</name>
        <dbReference type="ChEBI" id="CHEBI:29105"/>
    </ligand>
</feature>
<dbReference type="AlphaFoldDB" id="A0A518BKZ1"/>
<dbReference type="SFLD" id="SFLDG01114">
    <property type="entry name" value="phosphomethylpyrimidine_syntha"/>
    <property type="match status" value="1"/>
</dbReference>
<keyword evidence="3 10" id="KW-0949">S-adenosyl-L-methionine</keyword>
<dbReference type="Gene3D" id="6.10.250.620">
    <property type="match status" value="1"/>
</dbReference>
<keyword evidence="9 10" id="KW-0456">Lyase</keyword>
<feature type="region of interest" description="Disordered" evidence="11">
    <location>
        <begin position="1"/>
        <end position="21"/>
    </location>
</feature>
<dbReference type="EC" id="4.1.99.17" evidence="10"/>
<evidence type="ECO:0000256" key="4">
    <source>
        <dbReference type="ARBA" id="ARBA00022723"/>
    </source>
</evidence>
<dbReference type="GO" id="GO:0008270">
    <property type="term" value="F:zinc ion binding"/>
    <property type="evidence" value="ECO:0007669"/>
    <property type="project" value="UniProtKB-UniRule"/>
</dbReference>
<feature type="compositionally biased region" description="Basic and acidic residues" evidence="11">
    <location>
        <begin position="1"/>
        <end position="10"/>
    </location>
</feature>
<dbReference type="HAMAP" id="MF_00089">
    <property type="entry name" value="ThiC"/>
    <property type="match status" value="1"/>
</dbReference>
<feature type="binding site" evidence="10">
    <location>
        <position position="350"/>
    </location>
    <ligand>
        <name>substrate</name>
    </ligand>
</feature>
<keyword evidence="13" id="KW-1185">Reference proteome</keyword>
<evidence type="ECO:0000313" key="12">
    <source>
        <dbReference type="EMBL" id="QDU67639.1"/>
    </source>
</evidence>
<feature type="binding site" evidence="10">
    <location>
        <position position="156"/>
    </location>
    <ligand>
        <name>substrate</name>
    </ligand>
</feature>
<feature type="binding site" evidence="10">
    <location>
        <position position="418"/>
    </location>
    <ligand>
        <name>Zn(2+)</name>
        <dbReference type="ChEBI" id="CHEBI:29105"/>
    </ligand>
</feature>
<dbReference type="NCBIfam" id="NF006763">
    <property type="entry name" value="PRK09284.1"/>
    <property type="match status" value="1"/>
</dbReference>
<dbReference type="FunFam" id="3.20.20.540:FF:000001">
    <property type="entry name" value="Phosphomethylpyrimidine synthase"/>
    <property type="match status" value="1"/>
</dbReference>
<dbReference type="PANTHER" id="PTHR30557">
    <property type="entry name" value="THIAMINE BIOSYNTHESIS PROTEIN THIC"/>
    <property type="match status" value="1"/>
</dbReference>
<evidence type="ECO:0000256" key="3">
    <source>
        <dbReference type="ARBA" id="ARBA00022691"/>
    </source>
</evidence>
<reference evidence="12 13" key="1">
    <citation type="submission" date="2019-02" db="EMBL/GenBank/DDBJ databases">
        <title>Deep-cultivation of Planctomycetes and their phenomic and genomic characterization uncovers novel biology.</title>
        <authorList>
            <person name="Wiegand S."/>
            <person name="Jogler M."/>
            <person name="Boedeker C."/>
            <person name="Pinto D."/>
            <person name="Vollmers J."/>
            <person name="Rivas-Marin E."/>
            <person name="Kohn T."/>
            <person name="Peeters S.H."/>
            <person name="Heuer A."/>
            <person name="Rast P."/>
            <person name="Oberbeckmann S."/>
            <person name="Bunk B."/>
            <person name="Jeske O."/>
            <person name="Meyerdierks A."/>
            <person name="Storesund J.E."/>
            <person name="Kallscheuer N."/>
            <person name="Luecker S."/>
            <person name="Lage O.M."/>
            <person name="Pohl T."/>
            <person name="Merkel B.J."/>
            <person name="Hornburger P."/>
            <person name="Mueller R.-W."/>
            <person name="Bruemmer F."/>
            <person name="Labrenz M."/>
            <person name="Spormann A.M."/>
            <person name="Op den Camp H."/>
            <person name="Overmann J."/>
            <person name="Amann R."/>
            <person name="Jetten M.S.M."/>
            <person name="Mascher T."/>
            <person name="Medema M.H."/>
            <person name="Devos D.P."/>
            <person name="Kaster A.-K."/>
            <person name="Ovreas L."/>
            <person name="Rohde M."/>
            <person name="Galperin M.Y."/>
            <person name="Jogler C."/>
        </authorList>
    </citation>
    <scope>NUCLEOTIDE SEQUENCE [LARGE SCALE GENOMIC DNA]</scope>
    <source>
        <strain evidence="12 13">Pla133</strain>
    </source>
</reference>
<organism evidence="12 13">
    <name type="scientific">Engelhardtia mirabilis</name>
    <dbReference type="NCBI Taxonomy" id="2528011"/>
    <lineage>
        <taxon>Bacteria</taxon>
        <taxon>Pseudomonadati</taxon>
        <taxon>Planctomycetota</taxon>
        <taxon>Planctomycetia</taxon>
        <taxon>Planctomycetia incertae sedis</taxon>
        <taxon>Engelhardtia</taxon>
    </lineage>
</organism>
<name>A0A518BKZ1_9BACT</name>
<sequence length="552" mass="61122">MAELAAERTIARPSTPEDAEAFPKSERLFRVHDHGGTELHVPLRRVHLAGEPGHIDLYDTGGPRGIDPREGLPKPRAAWIRAREERGDSNFSQMHYARRGVVTEEMAFVAAREGCEPEFVRAEVAAGRAIIPANRKHPEIEPMIIGRNFAVKVNANIGNSAVTSSIEEEVEKLRWSTLWGADTVMDLSTGKDIHETREWIVRNSAVPIGTVPIYQCLEKVGGKIEDLDIDLFLETLEEQAEQGVDYFTIHAGVRLAYVPKTAQRLTGIVSRGGSIMAKWCLAHHRENFLYEHFERICELMKRYDVSFSLGDGLRPGSIFDANDESQFAELETLGELTQVAWKHDVQTMIEGPGHVPMNLIKENVTKQMELCSEAPFYTLGPLTTDIAPGYDHITSAIGAAQIGWYGTAMLCYVTPKEHLGLPNRDDVKAGVIAYKIAAHAADVAKGHPGAQAWDNALSRARFEFRWEDQFNLALDPVTARAYHDETLPADGAKTAHFCSMCGPHFCSMKITEDVRAAAAKEGISAEDALERGLAEKSKEFVETGGEIYRPVP</sequence>
<keyword evidence="2 10" id="KW-0004">4Fe-4S</keyword>
<evidence type="ECO:0000313" key="13">
    <source>
        <dbReference type="Proteomes" id="UP000316921"/>
    </source>
</evidence>
<dbReference type="RefSeq" id="WP_145065980.1">
    <property type="nucleotide sequence ID" value="NZ_CP036287.1"/>
</dbReference>
<proteinExistence type="inferred from homology"/>
<feature type="binding site" evidence="10">
    <location>
        <position position="501"/>
    </location>
    <ligand>
        <name>[4Fe-4S] cluster</name>
        <dbReference type="ChEBI" id="CHEBI:49883"/>
        <note>4Fe-4S-S-AdoMet</note>
    </ligand>
</feature>
<dbReference type="SFLD" id="SFLDS00113">
    <property type="entry name" value="Radical_SAM_Phosphomethylpyrim"/>
    <property type="match status" value="1"/>
</dbReference>
<evidence type="ECO:0000256" key="11">
    <source>
        <dbReference type="SAM" id="MobiDB-lite"/>
    </source>
</evidence>
<dbReference type="UniPathway" id="UPA00060"/>
<dbReference type="GO" id="GO:0009228">
    <property type="term" value="P:thiamine biosynthetic process"/>
    <property type="evidence" value="ECO:0007669"/>
    <property type="project" value="UniProtKB-UniRule"/>
</dbReference>
<feature type="binding site" evidence="10">
    <location>
        <begin position="311"/>
        <end position="314"/>
    </location>
    <ligand>
        <name>substrate</name>
    </ligand>
</feature>
<evidence type="ECO:0000256" key="1">
    <source>
        <dbReference type="ARBA" id="ARBA00003175"/>
    </source>
</evidence>
<keyword evidence="4 10" id="KW-0479">Metal-binding</keyword>
<evidence type="ECO:0000256" key="5">
    <source>
        <dbReference type="ARBA" id="ARBA00022833"/>
    </source>
</evidence>
<dbReference type="InterPro" id="IPR037509">
    <property type="entry name" value="ThiC"/>
</dbReference>
<feature type="binding site" evidence="10">
    <location>
        <position position="377"/>
    </location>
    <ligand>
        <name>substrate</name>
    </ligand>
</feature>
<dbReference type="GO" id="GO:0009229">
    <property type="term" value="P:thiamine diphosphate biosynthetic process"/>
    <property type="evidence" value="ECO:0007669"/>
    <property type="project" value="UniProtKB-UniRule"/>
</dbReference>
<feature type="binding site" evidence="10">
    <location>
        <position position="214"/>
    </location>
    <ligand>
        <name>substrate</name>
    </ligand>
</feature>
<evidence type="ECO:0000256" key="7">
    <source>
        <dbReference type="ARBA" id="ARBA00023004"/>
    </source>
</evidence>
<dbReference type="EMBL" id="CP036287">
    <property type="protein sequence ID" value="QDU67639.1"/>
    <property type="molecule type" value="Genomic_DNA"/>
</dbReference>
<dbReference type="NCBIfam" id="TIGR00190">
    <property type="entry name" value="thiC"/>
    <property type="match status" value="1"/>
</dbReference>
<keyword evidence="8 10" id="KW-0411">Iron-sulfur</keyword>
<evidence type="ECO:0000256" key="6">
    <source>
        <dbReference type="ARBA" id="ARBA00022977"/>
    </source>
</evidence>
<keyword evidence="7 10" id="KW-0408">Iron</keyword>
<dbReference type="GO" id="GO:0070284">
    <property type="term" value="F:phosphomethylpyrimidine synthase activity"/>
    <property type="evidence" value="ECO:0007669"/>
    <property type="project" value="UniProtKB-EC"/>
</dbReference>
<feature type="binding site" evidence="10">
    <location>
        <position position="185"/>
    </location>
    <ligand>
        <name>substrate</name>
    </ligand>
</feature>
<feature type="binding site" evidence="10">
    <location>
        <position position="498"/>
    </location>
    <ligand>
        <name>[4Fe-4S] cluster</name>
        <dbReference type="ChEBI" id="CHEBI:49883"/>
        <note>4Fe-4S-S-AdoMet</note>
    </ligand>
</feature>
<dbReference type="GO" id="GO:0051539">
    <property type="term" value="F:4 iron, 4 sulfur cluster binding"/>
    <property type="evidence" value="ECO:0007669"/>
    <property type="project" value="UniProtKB-KW"/>
</dbReference>
<feature type="binding site" evidence="10">
    <location>
        <position position="250"/>
    </location>
    <ligand>
        <name>substrate</name>
    </ligand>
</feature>
<evidence type="ECO:0000256" key="8">
    <source>
        <dbReference type="ARBA" id="ARBA00023014"/>
    </source>
</evidence>
<feature type="binding site" evidence="10">
    <location>
        <position position="506"/>
    </location>
    <ligand>
        <name>[4Fe-4S] cluster</name>
        <dbReference type="ChEBI" id="CHEBI:49883"/>
        <note>4Fe-4S-S-AdoMet</note>
    </ligand>
</feature>
<comment type="catalytic activity">
    <reaction evidence="10">
        <text>5-amino-1-(5-phospho-beta-D-ribosyl)imidazole + S-adenosyl-L-methionine = 4-amino-2-methyl-5-(phosphooxymethyl)pyrimidine + CO + 5'-deoxyadenosine + formate + L-methionine + 3 H(+)</text>
        <dbReference type="Rhea" id="RHEA:24840"/>
        <dbReference type="ChEBI" id="CHEBI:15378"/>
        <dbReference type="ChEBI" id="CHEBI:15740"/>
        <dbReference type="ChEBI" id="CHEBI:17245"/>
        <dbReference type="ChEBI" id="CHEBI:17319"/>
        <dbReference type="ChEBI" id="CHEBI:57844"/>
        <dbReference type="ChEBI" id="CHEBI:58354"/>
        <dbReference type="ChEBI" id="CHEBI:59789"/>
        <dbReference type="ChEBI" id="CHEBI:137981"/>
        <dbReference type="EC" id="4.1.99.17"/>
    </reaction>
</comment>
<evidence type="ECO:0000256" key="9">
    <source>
        <dbReference type="ARBA" id="ARBA00023239"/>
    </source>
</evidence>
<protein>
    <recommendedName>
        <fullName evidence="10">Phosphomethylpyrimidine synthase</fullName>
        <ecNumber evidence="10">4.1.99.17</ecNumber>
    </recommendedName>
    <alternativeName>
        <fullName evidence="10">Hydroxymethylpyrimidine phosphate synthase</fullName>
        <shortName evidence="10">HMP-P synthase</shortName>
        <shortName evidence="10">HMP-phosphate synthase</shortName>
        <shortName evidence="10">HMPP synthase</shortName>
    </alternativeName>
    <alternativeName>
        <fullName evidence="10">Thiamine biosynthesis protein ThiC</fullName>
    </alternativeName>
</protein>
<dbReference type="PANTHER" id="PTHR30557:SF1">
    <property type="entry name" value="PHOSPHOMETHYLPYRIMIDINE SYNTHASE, CHLOROPLASTIC"/>
    <property type="match status" value="1"/>
</dbReference>